<protein>
    <submittedName>
        <fullName evidence="2">FIG027190: Putative transmembrane protein</fullName>
    </submittedName>
</protein>
<dbReference type="Pfam" id="PF12773">
    <property type="entry name" value="DZR"/>
    <property type="match status" value="1"/>
</dbReference>
<keyword evidence="2" id="KW-0812">Transmembrane</keyword>
<dbReference type="InterPro" id="IPR025874">
    <property type="entry name" value="DZR"/>
</dbReference>
<evidence type="ECO:0000259" key="1">
    <source>
        <dbReference type="Pfam" id="PF12773"/>
    </source>
</evidence>
<keyword evidence="3" id="KW-1185">Reference proteome</keyword>
<dbReference type="Proteomes" id="UP000049855">
    <property type="component" value="Unassembled WGS sequence"/>
</dbReference>
<name>A0A0U1KZM8_9FIRM</name>
<dbReference type="AlphaFoldDB" id="A0A0U1KZM8"/>
<feature type="domain" description="DZANK-type" evidence="1">
    <location>
        <begin position="166"/>
        <end position="211"/>
    </location>
</feature>
<evidence type="ECO:0000313" key="3">
    <source>
        <dbReference type="Proteomes" id="UP000049855"/>
    </source>
</evidence>
<proteinExistence type="predicted"/>
<dbReference type="RefSeq" id="WP_021168417.1">
    <property type="nucleotide sequence ID" value="NZ_CTRP01000011.1"/>
</dbReference>
<dbReference type="EMBL" id="CTRP01000011">
    <property type="protein sequence ID" value="CQR72725.1"/>
    <property type="molecule type" value="Genomic_DNA"/>
</dbReference>
<reference evidence="3" key="1">
    <citation type="submission" date="2015-03" db="EMBL/GenBank/DDBJ databases">
        <authorList>
            <person name="Nijsse Bart"/>
        </authorList>
    </citation>
    <scope>NUCLEOTIDE SEQUENCE [LARGE SCALE GENOMIC DNA]</scope>
</reference>
<organism evidence="2 3">
    <name type="scientific">Sporomusa ovata</name>
    <dbReference type="NCBI Taxonomy" id="2378"/>
    <lineage>
        <taxon>Bacteria</taxon>
        <taxon>Bacillati</taxon>
        <taxon>Bacillota</taxon>
        <taxon>Negativicutes</taxon>
        <taxon>Selenomonadales</taxon>
        <taxon>Sporomusaceae</taxon>
        <taxon>Sporomusa</taxon>
    </lineage>
</organism>
<sequence length="216" mass="23766">MSEKIVFVRNYNDLSTNGGFQFEFYCDRCGTGHRTLFKASVTGTISNVLDAASSLFGGFFGQAADIGERVRSASWEKGHDQAFAEAIQNLKSDFIQCPSCMAWVCRKGCWNNQKGLCKECAPDLGVEMAAAQARRSVEEVWEHAAMAEEDKKLDQQQWRETIRASCPECEAPLSSNAKFCPECGAQLKRKSHCSKCGGKLADGAKFCAECGTRTVE</sequence>
<keyword evidence="2" id="KW-0472">Membrane</keyword>
<gene>
    <name evidence="2" type="ORF">SpAn4DRAFT_3185</name>
</gene>
<accession>A0A0U1KZM8</accession>
<evidence type="ECO:0000313" key="2">
    <source>
        <dbReference type="EMBL" id="CQR72725.1"/>
    </source>
</evidence>